<sequence length="138" mass="14669">MSTAWNAAEPCRSMQPMSRDVCPAVLACHLMSCGGLLPSHLKLLPRPDCLIPIACLALLHDTSPAAVVAVAISAEPGRHMPLHGSSPFHEDVSETAAMEHMLADLAESQLTMASQIFPKHIIEYMATSGPSFGPEQVA</sequence>
<feature type="non-terminal residue" evidence="1">
    <location>
        <position position="138"/>
    </location>
</feature>
<dbReference type="AlphaFoldDB" id="A0A699YSY5"/>
<gene>
    <name evidence="1" type="ORF">HaLaN_05142</name>
</gene>
<keyword evidence="2" id="KW-1185">Reference proteome</keyword>
<accession>A0A699YSY5</accession>
<dbReference type="EMBL" id="BLLF01000274">
    <property type="protein sequence ID" value="GFH09914.1"/>
    <property type="molecule type" value="Genomic_DNA"/>
</dbReference>
<comment type="caution">
    <text evidence="1">The sequence shown here is derived from an EMBL/GenBank/DDBJ whole genome shotgun (WGS) entry which is preliminary data.</text>
</comment>
<protein>
    <submittedName>
        <fullName evidence="1">Uncharacterized protein</fullName>
    </submittedName>
</protein>
<evidence type="ECO:0000313" key="1">
    <source>
        <dbReference type="EMBL" id="GFH09914.1"/>
    </source>
</evidence>
<reference evidence="1 2" key="1">
    <citation type="submission" date="2020-02" db="EMBL/GenBank/DDBJ databases">
        <title>Draft genome sequence of Haematococcus lacustris strain NIES-144.</title>
        <authorList>
            <person name="Morimoto D."/>
            <person name="Nakagawa S."/>
            <person name="Yoshida T."/>
            <person name="Sawayama S."/>
        </authorList>
    </citation>
    <scope>NUCLEOTIDE SEQUENCE [LARGE SCALE GENOMIC DNA]</scope>
    <source>
        <strain evidence="1 2">NIES-144</strain>
    </source>
</reference>
<organism evidence="1 2">
    <name type="scientific">Haematococcus lacustris</name>
    <name type="common">Green alga</name>
    <name type="synonym">Haematococcus pluvialis</name>
    <dbReference type="NCBI Taxonomy" id="44745"/>
    <lineage>
        <taxon>Eukaryota</taxon>
        <taxon>Viridiplantae</taxon>
        <taxon>Chlorophyta</taxon>
        <taxon>core chlorophytes</taxon>
        <taxon>Chlorophyceae</taxon>
        <taxon>CS clade</taxon>
        <taxon>Chlamydomonadales</taxon>
        <taxon>Haematococcaceae</taxon>
        <taxon>Haematococcus</taxon>
    </lineage>
</organism>
<evidence type="ECO:0000313" key="2">
    <source>
        <dbReference type="Proteomes" id="UP000485058"/>
    </source>
</evidence>
<feature type="non-terminal residue" evidence="1">
    <location>
        <position position="1"/>
    </location>
</feature>
<proteinExistence type="predicted"/>
<dbReference type="Proteomes" id="UP000485058">
    <property type="component" value="Unassembled WGS sequence"/>
</dbReference>
<name>A0A699YSY5_HAELA</name>